<dbReference type="GO" id="GO:0004222">
    <property type="term" value="F:metalloendopeptidase activity"/>
    <property type="evidence" value="ECO:0007669"/>
    <property type="project" value="TreeGrafter"/>
</dbReference>
<dbReference type="PANTHER" id="PTHR21666:SF289">
    <property type="entry name" value="L-ALA--D-GLU ENDOPEPTIDASE"/>
    <property type="match status" value="1"/>
</dbReference>
<dbReference type="AlphaFoldDB" id="A0A3M7LF10"/>
<dbReference type="RefSeq" id="WP_122545285.1">
    <property type="nucleotide sequence ID" value="NZ_QWIV01000003.1"/>
</dbReference>
<comment type="caution">
    <text evidence="4">The sequence shown here is derived from an EMBL/GenBank/DDBJ whole genome shotgun (WGS) entry which is preliminary data.</text>
</comment>
<dbReference type="CDD" id="cd12797">
    <property type="entry name" value="M23_peptidase"/>
    <property type="match status" value="1"/>
</dbReference>
<dbReference type="Gene3D" id="2.70.70.10">
    <property type="entry name" value="Glucose Permease (Domain IIA)"/>
    <property type="match status" value="1"/>
</dbReference>
<dbReference type="Proteomes" id="UP000267524">
    <property type="component" value="Unassembled WGS sequence"/>
</dbReference>
<dbReference type="Pfam" id="PF01551">
    <property type="entry name" value="Peptidase_M23"/>
    <property type="match status" value="1"/>
</dbReference>
<dbReference type="InterPro" id="IPR011055">
    <property type="entry name" value="Dup_hybrid_motif"/>
</dbReference>
<dbReference type="SUPFAM" id="SSF51261">
    <property type="entry name" value="Duplicated hybrid motif"/>
    <property type="match status" value="1"/>
</dbReference>
<keyword evidence="1 2" id="KW-0732">Signal</keyword>
<evidence type="ECO:0000256" key="1">
    <source>
        <dbReference type="ARBA" id="ARBA00022729"/>
    </source>
</evidence>
<organism evidence="4 5">
    <name type="scientific">Chryseobacterium nematophagum</name>
    <dbReference type="NCBI Taxonomy" id="2305228"/>
    <lineage>
        <taxon>Bacteria</taxon>
        <taxon>Pseudomonadati</taxon>
        <taxon>Bacteroidota</taxon>
        <taxon>Flavobacteriia</taxon>
        <taxon>Flavobacteriales</taxon>
        <taxon>Weeksellaceae</taxon>
        <taxon>Chryseobacterium group</taxon>
        <taxon>Chryseobacterium</taxon>
    </lineage>
</organism>
<proteinExistence type="predicted"/>
<dbReference type="InterPro" id="IPR016047">
    <property type="entry name" value="M23ase_b-sheet_dom"/>
</dbReference>
<reference evidence="4 5" key="1">
    <citation type="submission" date="2018-08" db="EMBL/GenBank/DDBJ databases">
        <title>Chryseobacterium nematophagum: a novel matrix digesting pathogen of nematodes.</title>
        <authorList>
            <person name="Page A."/>
            <person name="Roberts M."/>
            <person name="Felix M.-A."/>
            <person name="Weir W."/>
        </authorList>
    </citation>
    <scope>NUCLEOTIDE SEQUENCE [LARGE SCALE GENOMIC DNA]</scope>
    <source>
        <strain evidence="4 5">JUb275</strain>
    </source>
</reference>
<name>A0A3M7LF10_9FLAO</name>
<sequence length="292" mass="33901">MKNKLFRFKVFIMILLCNLCYSQFNTLYHKVPASTNYQVNSERKTGNVFLDLPESKPIDKELKSKEKRKSKKKDKNIQFSFKDSLDFYNTKKKDSIPIKKTIVRKVSIPHDDDTDFEDIDQEIIYKKYPLIYEDDHFEKKALVKTKIHMPVNNLHITSKYGYRIHPVYGTKKLHAGVDLRANYDRVFSVMNGQVAETGYSSKNGNYVVINHKYYKTYYLHLSKILVDKNDLVTPGSVIAISGNTGTSTAPHLHFAVKENDKFINPIEFLNDLIIANNTIAENYGTNRKLTQR</sequence>
<dbReference type="InterPro" id="IPR050570">
    <property type="entry name" value="Cell_wall_metabolism_enzyme"/>
</dbReference>
<feature type="signal peptide" evidence="2">
    <location>
        <begin position="1"/>
        <end position="22"/>
    </location>
</feature>
<feature type="domain" description="M23ase beta-sheet core" evidence="3">
    <location>
        <begin position="173"/>
        <end position="265"/>
    </location>
</feature>
<accession>A0A3M7LF10</accession>
<keyword evidence="5" id="KW-1185">Reference proteome</keyword>
<protein>
    <submittedName>
        <fullName evidence="4">M23 family peptidase</fullName>
    </submittedName>
</protein>
<dbReference type="PANTHER" id="PTHR21666">
    <property type="entry name" value="PEPTIDASE-RELATED"/>
    <property type="match status" value="1"/>
</dbReference>
<feature type="chain" id="PRO_5017986232" evidence="2">
    <location>
        <begin position="23"/>
        <end position="292"/>
    </location>
</feature>
<evidence type="ECO:0000313" key="5">
    <source>
        <dbReference type="Proteomes" id="UP000267524"/>
    </source>
</evidence>
<evidence type="ECO:0000313" key="4">
    <source>
        <dbReference type="EMBL" id="RMZ61291.1"/>
    </source>
</evidence>
<dbReference type="EMBL" id="QWIV01000003">
    <property type="protein sequence ID" value="RMZ61291.1"/>
    <property type="molecule type" value="Genomic_DNA"/>
</dbReference>
<evidence type="ECO:0000256" key="2">
    <source>
        <dbReference type="SAM" id="SignalP"/>
    </source>
</evidence>
<gene>
    <name evidence="4" type="ORF">D1632_00320</name>
</gene>
<evidence type="ECO:0000259" key="3">
    <source>
        <dbReference type="Pfam" id="PF01551"/>
    </source>
</evidence>